<evidence type="ECO:0000259" key="4">
    <source>
        <dbReference type="Pfam" id="PF01965"/>
    </source>
</evidence>
<keyword evidence="1" id="KW-0346">Stress response</keyword>
<comment type="similarity">
    <text evidence="3">Belongs to the peptidase C56 family. HSP31-like subfamily.</text>
</comment>
<protein>
    <submittedName>
        <fullName evidence="5">Dimethylallyltransferase</fullName>
    </submittedName>
</protein>
<evidence type="ECO:0000256" key="3">
    <source>
        <dbReference type="ARBA" id="ARBA00038493"/>
    </source>
</evidence>
<reference evidence="5" key="1">
    <citation type="journal article" date="2020" name="J. ISSAAS">
        <title>Lactobacilli and other gastrointestinal microbiota of Peromyscus leucopus, reservoir host for agents of Lyme disease and other zoonoses in North America.</title>
        <authorList>
            <person name="Milovic A."/>
            <person name="Bassam K."/>
            <person name="Shao H."/>
            <person name="Chatzistamou I."/>
            <person name="Tufts D.M."/>
            <person name="Diuk-Wasser M."/>
            <person name="Barbour A.G."/>
        </authorList>
    </citation>
    <scope>NUCLEOTIDE SEQUENCE</scope>
    <source>
        <strain evidence="5">LL20</strain>
    </source>
</reference>
<dbReference type="AlphaFoldDB" id="A0A650EJ08"/>
<dbReference type="CDD" id="cd03141">
    <property type="entry name" value="GATase1_Hsp31_like"/>
    <property type="match status" value="1"/>
</dbReference>
<dbReference type="Gene3D" id="3.40.50.880">
    <property type="match status" value="1"/>
</dbReference>
<evidence type="ECO:0000313" key="5">
    <source>
        <dbReference type="EMBL" id="QGT49680.1"/>
    </source>
</evidence>
<dbReference type="InterPro" id="IPR002818">
    <property type="entry name" value="DJ-1/PfpI"/>
</dbReference>
<dbReference type="GO" id="GO:0019172">
    <property type="term" value="F:glyoxalase III activity"/>
    <property type="evidence" value="ECO:0007669"/>
    <property type="project" value="TreeGrafter"/>
</dbReference>
<gene>
    <name evidence="5" type="ORF">Melaina855_0670</name>
</gene>
<dbReference type="GO" id="GO:0016740">
    <property type="term" value="F:transferase activity"/>
    <property type="evidence" value="ECO:0007669"/>
    <property type="project" value="UniProtKB-KW"/>
</dbReference>
<name>A0A650EJ08_9BACT</name>
<dbReference type="GO" id="GO:0019243">
    <property type="term" value="P:methylglyoxal catabolic process to D-lactate via S-lactoyl-glutathione"/>
    <property type="evidence" value="ECO:0007669"/>
    <property type="project" value="TreeGrafter"/>
</dbReference>
<sequence length="224" mass="25050">MSDKNKKILIVTTNYRGEDGSDITETGVWLDEFAVPYLVFKDSGYEVTVASPYGGLSPVDENSMSCSNPMEWDDCIKVLRETSRLSEINYKEYDALFLPGGHGPMFDLAQDLLLKEIVEYFYENNKVLSAVCHGPAGFVLAVDKKGESIVKDKKVTSFTNKEEHIMKLDEAVPFLLETKLRELGARFEDATPWTEHVCVDGKLITGQNPQSSLLLAEKVLEVLS</sequence>
<dbReference type="SUPFAM" id="SSF52317">
    <property type="entry name" value="Class I glutamine amidotransferase-like"/>
    <property type="match status" value="1"/>
</dbReference>
<proteinExistence type="inferred from homology"/>
<feature type="domain" description="DJ-1/PfpI" evidence="4">
    <location>
        <begin position="32"/>
        <end position="221"/>
    </location>
</feature>
<dbReference type="PANTHER" id="PTHR48094">
    <property type="entry name" value="PROTEIN/NUCLEIC ACID DEGLYCASE DJ-1-RELATED"/>
    <property type="match status" value="1"/>
</dbReference>
<dbReference type="PANTHER" id="PTHR48094:SF11">
    <property type="entry name" value="GLUTATHIONE-INDEPENDENT GLYOXALASE HSP31-RELATED"/>
    <property type="match status" value="1"/>
</dbReference>
<dbReference type="Pfam" id="PF01965">
    <property type="entry name" value="DJ-1_PfpI"/>
    <property type="match status" value="1"/>
</dbReference>
<evidence type="ECO:0000256" key="2">
    <source>
        <dbReference type="ARBA" id="ARBA00023239"/>
    </source>
</evidence>
<evidence type="ECO:0000256" key="1">
    <source>
        <dbReference type="ARBA" id="ARBA00023016"/>
    </source>
</evidence>
<dbReference type="InterPro" id="IPR029062">
    <property type="entry name" value="Class_I_gatase-like"/>
</dbReference>
<organism evidence="5">
    <name type="scientific">uncultured Candidatus Melainabacteria bacterium</name>
    <dbReference type="NCBI Taxonomy" id="2682970"/>
    <lineage>
        <taxon>Bacteria</taxon>
        <taxon>Bacillati</taxon>
        <taxon>Candidatus Melainabacteria</taxon>
        <taxon>environmental samples</taxon>
    </lineage>
</organism>
<dbReference type="EMBL" id="MN577570">
    <property type="protein sequence ID" value="QGT49680.1"/>
    <property type="molecule type" value="Genomic_DNA"/>
</dbReference>
<accession>A0A650EJ08</accession>
<dbReference type="InterPro" id="IPR050325">
    <property type="entry name" value="Prot/Nucl_acid_deglycase"/>
</dbReference>
<dbReference type="GO" id="GO:0005737">
    <property type="term" value="C:cytoplasm"/>
    <property type="evidence" value="ECO:0007669"/>
    <property type="project" value="TreeGrafter"/>
</dbReference>
<keyword evidence="2" id="KW-0456">Lyase</keyword>
<keyword evidence="5" id="KW-0808">Transferase</keyword>